<dbReference type="Gene3D" id="3.40.920.10">
    <property type="entry name" value="Pyruvate-ferredoxin oxidoreductase, PFOR, domain III"/>
    <property type="match status" value="1"/>
</dbReference>
<dbReference type="Pfam" id="PF01558">
    <property type="entry name" value="POR"/>
    <property type="match status" value="1"/>
</dbReference>
<dbReference type="AlphaFoldDB" id="A0A955I9S1"/>
<dbReference type="PANTHER" id="PTHR32154">
    <property type="entry name" value="PYRUVATE-FLAVODOXIN OXIDOREDUCTASE-RELATED"/>
    <property type="match status" value="1"/>
</dbReference>
<comment type="caution">
    <text evidence="4">The sequence shown here is derived from an EMBL/GenBank/DDBJ whole genome shotgun (WGS) entry which is preliminary data.</text>
</comment>
<gene>
    <name evidence="4" type="ORF">KC685_04300</name>
</gene>
<dbReference type="Gene3D" id="3.40.50.920">
    <property type="match status" value="1"/>
</dbReference>
<dbReference type="CDD" id="cd07034">
    <property type="entry name" value="TPP_PYR_PFOR_IOR-alpha_like"/>
    <property type="match status" value="1"/>
</dbReference>
<dbReference type="InterPro" id="IPR029061">
    <property type="entry name" value="THDP-binding"/>
</dbReference>
<name>A0A955I9S1_9BACT</name>
<dbReference type="Pfam" id="PF01855">
    <property type="entry name" value="POR_N"/>
    <property type="match status" value="1"/>
</dbReference>
<dbReference type="Proteomes" id="UP000741282">
    <property type="component" value="Unassembled WGS sequence"/>
</dbReference>
<dbReference type="InterPro" id="IPR050722">
    <property type="entry name" value="Pyruvate:ferred/Flavod_OxRd"/>
</dbReference>
<dbReference type="EMBL" id="JAGQLN010000018">
    <property type="protein sequence ID" value="MCA9377113.1"/>
    <property type="molecule type" value="Genomic_DNA"/>
</dbReference>
<dbReference type="InterPro" id="IPR022367">
    <property type="entry name" value="2-oxoacid/accept_OxRdtase_asu"/>
</dbReference>
<dbReference type="PANTHER" id="PTHR32154:SF20">
    <property type="entry name" value="2-OXOGLUTARATE OXIDOREDUCTASE SUBUNIT KORA"/>
    <property type="match status" value="1"/>
</dbReference>
<evidence type="ECO:0000256" key="1">
    <source>
        <dbReference type="ARBA" id="ARBA00023002"/>
    </source>
</evidence>
<dbReference type="InterPro" id="IPR002869">
    <property type="entry name" value="Pyrv_flavodox_OxRed_cen"/>
</dbReference>
<dbReference type="InterPro" id="IPR002880">
    <property type="entry name" value="Pyrv_Fd/Flavodoxin_OxRdtase_N"/>
</dbReference>
<accession>A0A955I9S1</accession>
<evidence type="ECO:0000313" key="4">
    <source>
        <dbReference type="EMBL" id="MCA9377113.1"/>
    </source>
</evidence>
<reference evidence="4" key="1">
    <citation type="submission" date="2020-04" db="EMBL/GenBank/DDBJ databases">
        <authorList>
            <person name="Zhang T."/>
        </authorList>
    </citation>
    <scope>NUCLEOTIDE SEQUENCE</scope>
    <source>
        <strain evidence="4">HKST-UBA17</strain>
    </source>
</reference>
<reference evidence="4" key="2">
    <citation type="journal article" date="2021" name="Microbiome">
        <title>Successional dynamics and alternative stable states in a saline activated sludge microbial community over 9 years.</title>
        <authorList>
            <person name="Wang Y."/>
            <person name="Ye J."/>
            <person name="Ju F."/>
            <person name="Liu L."/>
            <person name="Boyd J.A."/>
            <person name="Deng Y."/>
            <person name="Parks D.H."/>
            <person name="Jiang X."/>
            <person name="Yin X."/>
            <person name="Woodcroft B.J."/>
            <person name="Tyson G.W."/>
            <person name="Hugenholtz P."/>
            <person name="Polz M.F."/>
            <person name="Zhang T."/>
        </authorList>
    </citation>
    <scope>NUCLEOTIDE SEQUENCE</scope>
    <source>
        <strain evidence="4">HKST-UBA17</strain>
    </source>
</reference>
<dbReference type="NCBIfam" id="TIGR03710">
    <property type="entry name" value="OAFO_sf"/>
    <property type="match status" value="1"/>
</dbReference>
<dbReference type="GO" id="GO:0016903">
    <property type="term" value="F:oxidoreductase activity, acting on the aldehyde or oxo group of donors"/>
    <property type="evidence" value="ECO:0007669"/>
    <property type="project" value="InterPro"/>
</dbReference>
<sequence>MRYTLRITGESGQGINSIGEILTKALKNSGYYTFGYREYPSLIKGGIAMYQLEISDEPVNSTTTYADLMFSLSRYSMHHYARTLKPGSHIFHTFSRNMWPKEVSADIKSIEPKVYELNAEEQTILAGGTKLMVNVYIMGYIWDLLGQELEKLTEQVMIHYAKKPELMEANISVLNSGYSTEKETGRYQLTPSSESTDKYAVMTGNQSVALGAYSAGCRAFYAYPMTPASSVLTTLAEMSHETGMLIKQAEDEITAAQMMLGSMYVGTRAMTGTSGGGFDLMTESLSLAGMAEIPAVFLLAQRPGPATGLPTWTSASDLDLAIYSGHGEFPRVVLTLSDTKDSFHLTRKAFDIAEKYQLPVIILTDKHLAESLYLTDELHADSEIERGLEVDVPENSYRYVFTKDGISPRWLPGTSEQVYVTNSDEHTMDGSSTEDMEVTKAMYDKRLLKIEAVLDALPEPIFTGDGSSKYLVISYGSPVTVVREVIDKINKKNGNRDIALLQYEYLYPLRTEKLHEICKSGVKVIFVEQNATGQFERLVHTKLNTEPNFEILDSFRKYDGKPIFFDEMYNFLSKYR</sequence>
<dbReference type="InterPro" id="IPR009014">
    <property type="entry name" value="Transketo_C/PFOR_II"/>
</dbReference>
<evidence type="ECO:0000259" key="3">
    <source>
        <dbReference type="Pfam" id="PF01855"/>
    </source>
</evidence>
<dbReference type="Gene3D" id="3.40.50.970">
    <property type="match status" value="1"/>
</dbReference>
<feature type="domain" description="Pyruvate/ketoisovalerate oxidoreductase catalytic" evidence="2">
    <location>
        <begin position="12"/>
        <end position="178"/>
    </location>
</feature>
<organism evidence="4 5">
    <name type="scientific">Candidatus Dojkabacteria bacterium</name>
    <dbReference type="NCBI Taxonomy" id="2099670"/>
    <lineage>
        <taxon>Bacteria</taxon>
        <taxon>Candidatus Dojkabacteria</taxon>
    </lineage>
</organism>
<dbReference type="InterPro" id="IPR019752">
    <property type="entry name" value="Pyrv/ketoisovalerate_OxRed_cat"/>
</dbReference>
<dbReference type="SUPFAM" id="SSF52518">
    <property type="entry name" value="Thiamin diphosphate-binding fold (THDP-binding)"/>
    <property type="match status" value="1"/>
</dbReference>
<dbReference type="SUPFAM" id="SSF52922">
    <property type="entry name" value="TK C-terminal domain-like"/>
    <property type="match status" value="1"/>
</dbReference>
<evidence type="ECO:0000313" key="5">
    <source>
        <dbReference type="Proteomes" id="UP000741282"/>
    </source>
</evidence>
<keyword evidence="1" id="KW-0560">Oxidoreductase</keyword>
<dbReference type="GO" id="GO:0006979">
    <property type="term" value="P:response to oxidative stress"/>
    <property type="evidence" value="ECO:0007669"/>
    <property type="project" value="TreeGrafter"/>
</dbReference>
<dbReference type="SUPFAM" id="SSF53323">
    <property type="entry name" value="Pyruvate-ferredoxin oxidoreductase, PFOR, domain III"/>
    <property type="match status" value="1"/>
</dbReference>
<feature type="domain" description="Pyruvate flavodoxin/ferredoxin oxidoreductase pyrimidine binding" evidence="3">
    <location>
        <begin position="211"/>
        <end position="443"/>
    </location>
</feature>
<evidence type="ECO:0000259" key="2">
    <source>
        <dbReference type="Pfam" id="PF01558"/>
    </source>
</evidence>
<proteinExistence type="predicted"/>
<protein>
    <submittedName>
        <fullName evidence="4">2-oxoacid:acceptor oxidoreductase subunit alpha</fullName>
    </submittedName>
</protein>